<dbReference type="OrthoDB" id="377083at2759"/>
<keyword evidence="9 10" id="KW-0472">Membrane</keyword>
<keyword evidence="7" id="KW-0256">Endoplasmic reticulum</keyword>
<feature type="transmembrane region" description="Helical" evidence="10">
    <location>
        <begin position="213"/>
        <end position="236"/>
    </location>
</feature>
<evidence type="ECO:0000313" key="12">
    <source>
        <dbReference type="Proteomes" id="UP000789508"/>
    </source>
</evidence>
<dbReference type="PANTHER" id="PTHR13205">
    <property type="entry name" value="TRANSMEMBRANE PROTEIN 15-RELATED"/>
    <property type="match status" value="1"/>
</dbReference>
<evidence type="ECO:0000256" key="9">
    <source>
        <dbReference type="ARBA" id="ARBA00023136"/>
    </source>
</evidence>
<comment type="caution">
    <text evidence="11">The sequence shown here is derived from an EMBL/GenBank/DDBJ whole genome shotgun (WGS) entry which is preliminary data.</text>
</comment>
<evidence type="ECO:0000256" key="10">
    <source>
        <dbReference type="SAM" id="Phobius"/>
    </source>
</evidence>
<evidence type="ECO:0000256" key="7">
    <source>
        <dbReference type="ARBA" id="ARBA00022824"/>
    </source>
</evidence>
<keyword evidence="8 10" id="KW-1133">Transmembrane helix</keyword>
<keyword evidence="5 10" id="KW-0812">Transmembrane</keyword>
<dbReference type="GO" id="GO:0043048">
    <property type="term" value="P:dolichyl monophosphate biosynthetic process"/>
    <property type="evidence" value="ECO:0007669"/>
    <property type="project" value="TreeGrafter"/>
</dbReference>
<dbReference type="Proteomes" id="UP000789508">
    <property type="component" value="Unassembled WGS sequence"/>
</dbReference>
<dbReference type="EC" id="2.7.1.108" evidence="3"/>
<feature type="transmembrane region" description="Helical" evidence="10">
    <location>
        <begin position="264"/>
        <end position="286"/>
    </location>
</feature>
<evidence type="ECO:0000256" key="5">
    <source>
        <dbReference type="ARBA" id="ARBA00022692"/>
    </source>
</evidence>
<feature type="transmembrane region" description="Helical" evidence="10">
    <location>
        <begin position="175"/>
        <end position="193"/>
    </location>
</feature>
<evidence type="ECO:0000256" key="2">
    <source>
        <dbReference type="ARBA" id="ARBA00010794"/>
    </source>
</evidence>
<sequence length="293" mass="33342">MVENGGVDLLGKTSLEHYKKLGMSHPQQPHPSTASLVERLIMVVTALLATVRLLQTMPSSKNGYVEGIGSVQLDLIWHYWLFGRGVFIRFVFQTLDRMGIEYGELTTDVDDGSFYGALLIPIMAVAKLVDIHKSSKNDSYTELPWHYVIFSQTFYHASLYTIAYLFKRSFTFGELAIVAQSITLLVVEAWVVTVNELEYIELPKYMKIDPHPITIFQIALILGMLVIGILLSPFFLRSRYLAQQPMWKTKDPHSFEIEKRWTACIIYGGTIIIVVCGLGQWVQLVLKANPYSW</sequence>
<evidence type="ECO:0000256" key="6">
    <source>
        <dbReference type="ARBA" id="ARBA00022777"/>
    </source>
</evidence>
<comment type="subcellular location">
    <subcellularLocation>
        <location evidence="1">Endoplasmic reticulum membrane</location>
        <topology evidence="1">Multi-pass membrane protein</topology>
    </subcellularLocation>
</comment>
<gene>
    <name evidence="11" type="ORF">ALEPTO_LOCUS6008</name>
</gene>
<keyword evidence="6" id="KW-0418">Kinase</keyword>
<dbReference type="AlphaFoldDB" id="A0A9N9B3L5"/>
<evidence type="ECO:0000256" key="4">
    <source>
        <dbReference type="ARBA" id="ARBA00022679"/>
    </source>
</evidence>
<evidence type="ECO:0000256" key="1">
    <source>
        <dbReference type="ARBA" id="ARBA00004477"/>
    </source>
</evidence>
<dbReference type="PANTHER" id="PTHR13205:SF15">
    <property type="entry name" value="DOLICHOL KINASE"/>
    <property type="match status" value="1"/>
</dbReference>
<accession>A0A9N9B3L5</accession>
<comment type="similarity">
    <text evidence="2">Belongs to the polyprenol kinase family.</text>
</comment>
<name>A0A9N9B3L5_9GLOM</name>
<dbReference type="GO" id="GO:0004168">
    <property type="term" value="F:dolichol kinase activity"/>
    <property type="evidence" value="ECO:0007669"/>
    <property type="project" value="UniProtKB-EC"/>
</dbReference>
<dbReference type="GO" id="GO:0005789">
    <property type="term" value="C:endoplasmic reticulum membrane"/>
    <property type="evidence" value="ECO:0007669"/>
    <property type="project" value="UniProtKB-SubCell"/>
</dbReference>
<keyword evidence="4" id="KW-0808">Transferase</keyword>
<dbReference type="EMBL" id="CAJVPS010001897">
    <property type="protein sequence ID" value="CAG8553778.1"/>
    <property type="molecule type" value="Genomic_DNA"/>
</dbReference>
<organism evidence="11 12">
    <name type="scientific">Ambispora leptoticha</name>
    <dbReference type="NCBI Taxonomy" id="144679"/>
    <lineage>
        <taxon>Eukaryota</taxon>
        <taxon>Fungi</taxon>
        <taxon>Fungi incertae sedis</taxon>
        <taxon>Mucoromycota</taxon>
        <taxon>Glomeromycotina</taxon>
        <taxon>Glomeromycetes</taxon>
        <taxon>Archaeosporales</taxon>
        <taxon>Ambisporaceae</taxon>
        <taxon>Ambispora</taxon>
    </lineage>
</organism>
<evidence type="ECO:0000313" key="11">
    <source>
        <dbReference type="EMBL" id="CAG8553778.1"/>
    </source>
</evidence>
<proteinExistence type="inferred from homology"/>
<dbReference type="InterPro" id="IPR032974">
    <property type="entry name" value="Polypren_kinase"/>
</dbReference>
<keyword evidence="12" id="KW-1185">Reference proteome</keyword>
<reference evidence="11" key="1">
    <citation type="submission" date="2021-06" db="EMBL/GenBank/DDBJ databases">
        <authorList>
            <person name="Kallberg Y."/>
            <person name="Tangrot J."/>
            <person name="Rosling A."/>
        </authorList>
    </citation>
    <scope>NUCLEOTIDE SEQUENCE</scope>
    <source>
        <strain evidence="11">FL130A</strain>
    </source>
</reference>
<evidence type="ECO:0000256" key="8">
    <source>
        <dbReference type="ARBA" id="ARBA00022989"/>
    </source>
</evidence>
<protein>
    <recommendedName>
        <fullName evidence="3">dolichol kinase</fullName>
        <ecNumber evidence="3">2.7.1.108</ecNumber>
    </recommendedName>
</protein>
<evidence type="ECO:0000256" key="3">
    <source>
        <dbReference type="ARBA" id="ARBA00012132"/>
    </source>
</evidence>